<protein>
    <submittedName>
        <fullName evidence="1">Type VI secretion system protein ImpG</fullName>
    </submittedName>
</protein>
<dbReference type="InterPro" id="IPR010272">
    <property type="entry name" value="T6SS_TssF"/>
</dbReference>
<gene>
    <name evidence="1" type="primary">impG</name>
    <name evidence="1" type="ORF">PPEP_a2346</name>
</gene>
<name>A0A8I0MS39_9GAMM</name>
<keyword evidence="2" id="KW-1185">Reference proteome</keyword>
<sequence>MLKHFEDELASIRYGLEGFRKHFRREAEHINLNDKGQEDPNVTRLIDSFAWVAAKNAMEIDALRTRHVEEFADIVSPNLFKTLPMVVQAHFQPNADDFNKPVFLDKQVEVELDVINKGDDNTTVKLCNSLPVTFSPMSVSRFKLEQTPFQHAVPANLDSKLSPYCLRVELSPLSSDVDMQQALAQPIQLHFSNESIGRNVADIINQAVTKVAICVADDDFAYDVGKGNFHPLLADDDFLISPIDSNEIPAYFKLKEYFSVPAKRQFFILKNPHKLNVGHGKSVFIDFYLNELGAVLLEERNLSVKINKTLFSNLFHQSSEPVRVNYQELSYPVIADASQHHVQIYSIDKVYVVTSQGQQEIPPVVGTQTVDFESQLYWSQSVKLGHIDEANKTASLDEVKHLVLPINKTTATYPNGFTAFAHITCYDAQLANKVHVGNQIVVNTEEALAGEFNVGGVTIQPSNVATDEKNYWRLLKLMSFNLSQLLQVEDAKTSLIGFLKLFVNANATHQELNSIYDVCAEKINAPFLVEGRMIFVPGMALTLTLDNSELNADFSLFAELINDFLAAQTPFDRCSQLTVKYTSYNWPAKRFDAQLGARVCS</sequence>
<organism evidence="1 2">
    <name type="scientific">Pseudoalteromonas peptidolytica F12-50-A1</name>
    <dbReference type="NCBI Taxonomy" id="1315280"/>
    <lineage>
        <taxon>Bacteria</taxon>
        <taxon>Pseudomonadati</taxon>
        <taxon>Pseudomonadota</taxon>
        <taxon>Gammaproteobacteria</taxon>
        <taxon>Alteromonadales</taxon>
        <taxon>Pseudoalteromonadaceae</taxon>
        <taxon>Pseudoalteromonas</taxon>
    </lineage>
</organism>
<evidence type="ECO:0000313" key="1">
    <source>
        <dbReference type="EMBL" id="MBE0344706.1"/>
    </source>
</evidence>
<accession>A0A8I0MS39</accession>
<comment type="caution">
    <text evidence="1">The sequence shown here is derived from an EMBL/GenBank/DDBJ whole genome shotgun (WGS) entry which is preliminary data.</text>
</comment>
<dbReference type="EMBL" id="AQHF01000017">
    <property type="protein sequence ID" value="MBE0344706.1"/>
    <property type="molecule type" value="Genomic_DNA"/>
</dbReference>
<dbReference type="AlphaFoldDB" id="A0A8I0MS39"/>
<evidence type="ECO:0000313" key="2">
    <source>
        <dbReference type="Proteomes" id="UP000660708"/>
    </source>
</evidence>
<dbReference type="PANTHER" id="PTHR35370">
    <property type="entry name" value="CYTOPLASMIC PROTEIN-RELATED-RELATED"/>
    <property type="match status" value="1"/>
</dbReference>
<proteinExistence type="predicted"/>
<reference evidence="1 2" key="1">
    <citation type="submission" date="2015-06" db="EMBL/GenBank/DDBJ databases">
        <title>Genome sequence of Pseudoalteromonas peptidolytica.</title>
        <authorList>
            <person name="Xie B.-B."/>
            <person name="Rong J.-C."/>
            <person name="Qin Q.-L."/>
            <person name="Zhang Y.-Z."/>
        </authorList>
    </citation>
    <scope>NUCLEOTIDE SEQUENCE [LARGE SCALE GENOMIC DNA]</scope>
    <source>
        <strain evidence="1 2">F12-50-A1</strain>
    </source>
</reference>
<dbReference type="Pfam" id="PF05947">
    <property type="entry name" value="T6SS_TssF"/>
    <property type="match status" value="1"/>
</dbReference>
<dbReference type="PANTHER" id="PTHR35370:SF1">
    <property type="entry name" value="TYPE VI SECRETION SYSTEM COMPONENT TSSF1"/>
    <property type="match status" value="1"/>
</dbReference>
<dbReference type="Proteomes" id="UP000660708">
    <property type="component" value="Unassembled WGS sequence"/>
</dbReference>